<gene>
    <name evidence="1" type="ORF">CBER1_10037</name>
</gene>
<organism evidence="1 2">
    <name type="scientific">Cercospora berteroae</name>
    <dbReference type="NCBI Taxonomy" id="357750"/>
    <lineage>
        <taxon>Eukaryota</taxon>
        <taxon>Fungi</taxon>
        <taxon>Dikarya</taxon>
        <taxon>Ascomycota</taxon>
        <taxon>Pezizomycotina</taxon>
        <taxon>Dothideomycetes</taxon>
        <taxon>Dothideomycetidae</taxon>
        <taxon>Mycosphaerellales</taxon>
        <taxon>Mycosphaerellaceae</taxon>
        <taxon>Cercospora</taxon>
    </lineage>
</organism>
<protein>
    <submittedName>
        <fullName evidence="1">Uncharacterized protein</fullName>
    </submittedName>
</protein>
<accession>A0A2S6BX46</accession>
<dbReference type="AlphaFoldDB" id="A0A2S6BX46"/>
<dbReference type="OrthoDB" id="3640679at2759"/>
<sequence length="204" mass="22839">MISAAEQVFDIPELLEKILLHVADLDLNPPVAPKQSLIFFVTSVISLQRVDQTFRSTILGSKKLRRRQLAAAEKPGMERYFEPFFLSNSAMQIDVDPAIFGPLLWLEGQINFSLRFRGVERAQDGVLTIAFHILAKDASVAWLSDTKDQSWRQVKCLTDPSGVPGLRLEVKCDRRWVSTKISSISDLQSITTLGEVADILEDAP</sequence>
<name>A0A2S6BX46_9PEZI</name>
<reference evidence="2" key="1">
    <citation type="journal article" date="2017" name="bioRxiv">
        <title>Conservation of a gene cluster reveals novel cercosporin biosynthetic mechanisms and extends production to the genus Colletotrichum.</title>
        <authorList>
            <person name="de Jonge R."/>
            <person name="Ebert M.K."/>
            <person name="Huitt-Roehl C.R."/>
            <person name="Pal P."/>
            <person name="Suttle J.C."/>
            <person name="Spanner R.E."/>
            <person name="Neubauer J.D."/>
            <person name="Jurick W.M.II."/>
            <person name="Stott K.A."/>
            <person name="Secor G.A."/>
            <person name="Thomma B.P.H.J."/>
            <person name="Van de Peer Y."/>
            <person name="Townsend C.A."/>
            <person name="Bolton M.D."/>
        </authorList>
    </citation>
    <scope>NUCLEOTIDE SEQUENCE [LARGE SCALE GENOMIC DNA]</scope>
    <source>
        <strain evidence="2">CBS538.71</strain>
    </source>
</reference>
<proteinExistence type="predicted"/>
<comment type="caution">
    <text evidence="1">The sequence shown here is derived from an EMBL/GenBank/DDBJ whole genome shotgun (WGS) entry which is preliminary data.</text>
</comment>
<evidence type="ECO:0000313" key="1">
    <source>
        <dbReference type="EMBL" id="PPJ52074.1"/>
    </source>
</evidence>
<dbReference type="Proteomes" id="UP000237631">
    <property type="component" value="Unassembled WGS sequence"/>
</dbReference>
<dbReference type="EMBL" id="PNEN01001722">
    <property type="protein sequence ID" value="PPJ52074.1"/>
    <property type="molecule type" value="Genomic_DNA"/>
</dbReference>
<keyword evidence="2" id="KW-1185">Reference proteome</keyword>
<evidence type="ECO:0000313" key="2">
    <source>
        <dbReference type="Proteomes" id="UP000237631"/>
    </source>
</evidence>